<evidence type="ECO:0000313" key="3">
    <source>
        <dbReference type="Proteomes" id="UP001500665"/>
    </source>
</evidence>
<keyword evidence="3" id="KW-1185">Reference proteome</keyword>
<feature type="compositionally biased region" description="Basic and acidic residues" evidence="1">
    <location>
        <begin position="124"/>
        <end position="139"/>
    </location>
</feature>
<proteinExistence type="predicted"/>
<sequence length="162" mass="17804">MTILPLAGVALGSLGTLVGQYLSTRGDTRRERREQQNAQRTERKEAILEFLSAAQRAEFTADEITSGGAPEEAEIRERIHALWLAKKLPELVCSPETAQAAHDYTLALHTLLRGDPPPEGAPAKSERRHAFLESARRELGTASAPLRRSLDPHEPPPAISDR</sequence>
<evidence type="ECO:0008006" key="4">
    <source>
        <dbReference type="Google" id="ProtNLM"/>
    </source>
</evidence>
<evidence type="ECO:0000313" key="2">
    <source>
        <dbReference type="EMBL" id="GAA0961508.1"/>
    </source>
</evidence>
<gene>
    <name evidence="2" type="ORF">GCM10009550_54160</name>
</gene>
<organism evidence="2 3">
    <name type="scientific">Actinocorallia libanotica</name>
    <dbReference type="NCBI Taxonomy" id="46162"/>
    <lineage>
        <taxon>Bacteria</taxon>
        <taxon>Bacillati</taxon>
        <taxon>Actinomycetota</taxon>
        <taxon>Actinomycetes</taxon>
        <taxon>Streptosporangiales</taxon>
        <taxon>Thermomonosporaceae</taxon>
        <taxon>Actinocorallia</taxon>
    </lineage>
</organism>
<accession>A0ABN1RQ69</accession>
<dbReference type="EMBL" id="BAAAHH010000026">
    <property type="protein sequence ID" value="GAA0961508.1"/>
    <property type="molecule type" value="Genomic_DNA"/>
</dbReference>
<feature type="compositionally biased region" description="Basic and acidic residues" evidence="1">
    <location>
        <begin position="148"/>
        <end position="162"/>
    </location>
</feature>
<name>A0ABN1RQ69_9ACTN</name>
<feature type="region of interest" description="Disordered" evidence="1">
    <location>
        <begin position="113"/>
        <end position="162"/>
    </location>
</feature>
<reference evidence="2 3" key="1">
    <citation type="journal article" date="2019" name="Int. J. Syst. Evol. Microbiol.">
        <title>The Global Catalogue of Microorganisms (GCM) 10K type strain sequencing project: providing services to taxonomists for standard genome sequencing and annotation.</title>
        <authorList>
            <consortium name="The Broad Institute Genomics Platform"/>
            <consortium name="The Broad Institute Genome Sequencing Center for Infectious Disease"/>
            <person name="Wu L."/>
            <person name="Ma J."/>
        </authorList>
    </citation>
    <scope>NUCLEOTIDE SEQUENCE [LARGE SCALE GENOMIC DNA]</scope>
    <source>
        <strain evidence="2 3">JCM 10696</strain>
    </source>
</reference>
<evidence type="ECO:0000256" key="1">
    <source>
        <dbReference type="SAM" id="MobiDB-lite"/>
    </source>
</evidence>
<dbReference type="RefSeq" id="WP_344243794.1">
    <property type="nucleotide sequence ID" value="NZ_BAAAHH010000026.1"/>
</dbReference>
<dbReference type="Proteomes" id="UP001500665">
    <property type="component" value="Unassembled WGS sequence"/>
</dbReference>
<comment type="caution">
    <text evidence="2">The sequence shown here is derived from an EMBL/GenBank/DDBJ whole genome shotgun (WGS) entry which is preliminary data.</text>
</comment>
<protein>
    <recommendedName>
        <fullName evidence="4">Protein kilB</fullName>
    </recommendedName>
</protein>